<dbReference type="GO" id="GO:0005886">
    <property type="term" value="C:plasma membrane"/>
    <property type="evidence" value="ECO:0007669"/>
    <property type="project" value="UniProtKB-SubCell"/>
</dbReference>
<feature type="transmembrane region" description="Helical" evidence="6">
    <location>
        <begin position="472"/>
        <end position="491"/>
    </location>
</feature>
<keyword evidence="4 6" id="KW-1133">Transmembrane helix</keyword>
<dbReference type="CDD" id="cd13124">
    <property type="entry name" value="MATE_SpoVB_like"/>
    <property type="match status" value="1"/>
</dbReference>
<evidence type="ECO:0000313" key="7">
    <source>
        <dbReference type="EMBL" id="MBC5661819.1"/>
    </source>
</evidence>
<dbReference type="PANTHER" id="PTHR30250">
    <property type="entry name" value="PST FAMILY PREDICTED COLANIC ACID TRANSPORTER"/>
    <property type="match status" value="1"/>
</dbReference>
<gene>
    <name evidence="7" type="ORF">H8S09_02745</name>
</gene>
<evidence type="ECO:0000256" key="3">
    <source>
        <dbReference type="ARBA" id="ARBA00022692"/>
    </source>
</evidence>
<dbReference type="PANTHER" id="PTHR30250:SF21">
    <property type="entry name" value="LIPID II FLIPPASE MURJ"/>
    <property type="match status" value="1"/>
</dbReference>
<feature type="transmembrane region" description="Helical" evidence="6">
    <location>
        <begin position="438"/>
        <end position="460"/>
    </location>
</feature>
<keyword evidence="3 6" id="KW-0812">Transmembrane</keyword>
<evidence type="ECO:0000313" key="8">
    <source>
        <dbReference type="Proteomes" id="UP000615234"/>
    </source>
</evidence>
<name>A0A8I0AML2_9FIRM</name>
<keyword evidence="8" id="KW-1185">Reference proteome</keyword>
<evidence type="ECO:0000256" key="2">
    <source>
        <dbReference type="ARBA" id="ARBA00022475"/>
    </source>
</evidence>
<dbReference type="InterPro" id="IPR002797">
    <property type="entry name" value="Polysacc_synth"/>
</dbReference>
<accession>A0A8I0AML2</accession>
<dbReference type="AlphaFoldDB" id="A0A8I0AML2"/>
<dbReference type="InterPro" id="IPR050833">
    <property type="entry name" value="Poly_Biosynth_Transport"/>
</dbReference>
<dbReference type="EMBL" id="JACOOX010000002">
    <property type="protein sequence ID" value="MBC5661819.1"/>
    <property type="molecule type" value="Genomic_DNA"/>
</dbReference>
<feature type="transmembrane region" description="Helical" evidence="6">
    <location>
        <begin position="377"/>
        <end position="402"/>
    </location>
</feature>
<feature type="transmembrane region" description="Helical" evidence="6">
    <location>
        <begin position="347"/>
        <end position="371"/>
    </location>
</feature>
<feature type="transmembrane region" description="Helical" evidence="6">
    <location>
        <begin position="61"/>
        <end position="83"/>
    </location>
</feature>
<feature type="transmembrane region" description="Helical" evidence="6">
    <location>
        <begin position="414"/>
        <end position="432"/>
    </location>
</feature>
<dbReference type="Proteomes" id="UP000615234">
    <property type="component" value="Unassembled WGS sequence"/>
</dbReference>
<reference evidence="7 8" key="1">
    <citation type="submission" date="2020-08" db="EMBL/GenBank/DDBJ databases">
        <title>Genome public.</title>
        <authorList>
            <person name="Liu C."/>
            <person name="Sun Q."/>
        </authorList>
    </citation>
    <scope>NUCLEOTIDE SEQUENCE [LARGE SCALE GENOMIC DNA]</scope>
    <source>
        <strain evidence="7 8">NSJ-10</strain>
    </source>
</reference>
<dbReference type="InterPro" id="IPR024923">
    <property type="entry name" value="PG_synth_SpoVB"/>
</dbReference>
<feature type="transmembrane region" description="Helical" evidence="6">
    <location>
        <begin position="203"/>
        <end position="224"/>
    </location>
</feature>
<evidence type="ECO:0000256" key="4">
    <source>
        <dbReference type="ARBA" id="ARBA00022989"/>
    </source>
</evidence>
<feature type="transmembrane region" description="Helical" evidence="6">
    <location>
        <begin position="103"/>
        <end position="125"/>
    </location>
</feature>
<dbReference type="RefSeq" id="WP_186847331.1">
    <property type="nucleotide sequence ID" value="NZ_JACOOX010000002.1"/>
</dbReference>
<dbReference type="PIRSF" id="PIRSF038958">
    <property type="entry name" value="PG_synth_SpoVB"/>
    <property type="match status" value="1"/>
</dbReference>
<comment type="caution">
    <text evidence="7">The sequence shown here is derived from an EMBL/GenBank/DDBJ whole genome shotgun (WGS) entry which is preliminary data.</text>
</comment>
<dbReference type="Pfam" id="PF01943">
    <property type="entry name" value="Polysacc_synt"/>
    <property type="match status" value="1"/>
</dbReference>
<comment type="subcellular location">
    <subcellularLocation>
        <location evidence="1">Cell membrane</location>
        <topology evidence="1">Multi-pass membrane protein</topology>
    </subcellularLocation>
</comment>
<feature type="transmembrane region" description="Helical" evidence="6">
    <location>
        <begin position="249"/>
        <end position="269"/>
    </location>
</feature>
<proteinExistence type="predicted"/>
<feature type="transmembrane region" description="Helical" evidence="6">
    <location>
        <begin position="131"/>
        <end position="151"/>
    </location>
</feature>
<organism evidence="7 8">
    <name type="scientific">Coprococcus hominis</name>
    <name type="common">ex Liu et al. 2022</name>
    <dbReference type="NCBI Taxonomy" id="2763039"/>
    <lineage>
        <taxon>Bacteria</taxon>
        <taxon>Bacillati</taxon>
        <taxon>Bacillota</taxon>
        <taxon>Clostridia</taxon>
        <taxon>Lachnospirales</taxon>
        <taxon>Lachnospiraceae</taxon>
        <taxon>Coprococcus</taxon>
    </lineage>
</organism>
<feature type="transmembrane region" description="Helical" evidence="6">
    <location>
        <begin position="20"/>
        <end position="41"/>
    </location>
</feature>
<keyword evidence="5 6" id="KW-0472">Membrane</keyword>
<evidence type="ECO:0000256" key="5">
    <source>
        <dbReference type="ARBA" id="ARBA00023136"/>
    </source>
</evidence>
<feature type="transmembrane region" description="Helical" evidence="6">
    <location>
        <begin position="503"/>
        <end position="526"/>
    </location>
</feature>
<feature type="transmembrane region" description="Helical" evidence="6">
    <location>
        <begin position="303"/>
        <end position="326"/>
    </location>
</feature>
<protein>
    <submittedName>
        <fullName evidence="7">Polysaccharide biosynthesis protein</fullName>
    </submittedName>
</protein>
<feature type="transmembrane region" description="Helical" evidence="6">
    <location>
        <begin position="172"/>
        <end position="191"/>
    </location>
</feature>
<evidence type="ECO:0000256" key="1">
    <source>
        <dbReference type="ARBA" id="ARBA00004651"/>
    </source>
</evidence>
<keyword evidence="2" id="KW-1003">Cell membrane</keyword>
<sequence>MQNDNEKKKIKKPSGMRTNFAFQAAVLAGAGILSRVIGLLYRSPLFQIIGDEGNGYYGTAYAIYSMILMIATYSIPTAVSKIISGKLALGEYRNARRVFKCAFIYVVSVGLVAAVLTFAFAPALVKEQPNAILSLQILAPTIFLSGFLAIYRGYLQAYKTMIPTSISQIIEQIANAVVSVLAAYLMSRPFVPGTSEHAKYGAAGSAMGTGAGVLCGIIYILIAYAGRRKEIMETVESDVSSNVESYGKLFRQIVMIVTPIIIAAFVYNITTTVDMKIFYNVLNSKNVDRVESANLYGIFSGQYMVLINLPVSIASAVGTTLIPNISGAFTKGDKAETNHVYNQSMSITMMVTIPCAVGIGVLSEPIITLLFRGADPLVFKALTAGCISVVFYSLSTLTNSILQGIGKVMEPVKNATLALLIHLVFLAAILKFTDAKLFGLVAATILYSLLACIFNHISVSKYMSTKLDVKKIYLAPAVASIFMGIVAWGSYQIFYHLIHMNSVSVVLAILLAVIFYAAAILAVGGYTKEEILAMPKGTLILKLAEKLHLVRE</sequence>
<evidence type="ECO:0000256" key="6">
    <source>
        <dbReference type="SAM" id="Phobius"/>
    </source>
</evidence>